<evidence type="ECO:0000256" key="5">
    <source>
        <dbReference type="ARBA" id="ARBA00022989"/>
    </source>
</evidence>
<name>A0A660L3I0_9ACTN</name>
<feature type="transmembrane region" description="Helical" evidence="7">
    <location>
        <begin position="146"/>
        <end position="166"/>
    </location>
</feature>
<evidence type="ECO:0000256" key="6">
    <source>
        <dbReference type="ARBA" id="ARBA00023136"/>
    </source>
</evidence>
<protein>
    <submittedName>
        <fullName evidence="9">Membrane-associated protein</fullName>
    </submittedName>
</protein>
<evidence type="ECO:0000256" key="1">
    <source>
        <dbReference type="ARBA" id="ARBA00004651"/>
    </source>
</evidence>
<evidence type="ECO:0000259" key="8">
    <source>
        <dbReference type="Pfam" id="PF09335"/>
    </source>
</evidence>
<evidence type="ECO:0000256" key="7">
    <source>
        <dbReference type="RuleBase" id="RU367016"/>
    </source>
</evidence>
<organism evidence="9 10">
    <name type="scientific">Solirubrobacter pauli</name>
    <dbReference type="NCBI Taxonomy" id="166793"/>
    <lineage>
        <taxon>Bacteria</taxon>
        <taxon>Bacillati</taxon>
        <taxon>Actinomycetota</taxon>
        <taxon>Thermoleophilia</taxon>
        <taxon>Solirubrobacterales</taxon>
        <taxon>Solirubrobacteraceae</taxon>
        <taxon>Solirubrobacter</taxon>
    </lineage>
</organism>
<proteinExistence type="inferred from homology"/>
<keyword evidence="5 7" id="KW-1133">Transmembrane helix</keyword>
<evidence type="ECO:0000313" key="10">
    <source>
        <dbReference type="Proteomes" id="UP000278962"/>
    </source>
</evidence>
<keyword evidence="10" id="KW-1185">Reference proteome</keyword>
<dbReference type="InterPro" id="IPR032818">
    <property type="entry name" value="DedA-like"/>
</dbReference>
<keyword evidence="3 7" id="KW-1003">Cell membrane</keyword>
<gene>
    <name evidence="9" type="ORF">C8N24_5907</name>
</gene>
<dbReference type="GO" id="GO:0005886">
    <property type="term" value="C:plasma membrane"/>
    <property type="evidence" value="ECO:0007669"/>
    <property type="project" value="UniProtKB-SubCell"/>
</dbReference>
<sequence>MLPDVGHLLTEAAQALGSWTYLLVGGLAFGETGAGIGLVVPGETAVVLGGVVAAKGEVSLPAILLVAWIASFLGDLTSFLLGRRLGRPFLYRHGPRVKLSTERLERVEGFFDRHGSKAIVVGRFVGIVRAVCPFLAGASKLPLRSFVPYSLAGTAVWASAFTLAGYSFHRSFEEATKLLSHGALVLGVLAALAFAIAHQRGRRRTRASRPAR</sequence>
<dbReference type="EMBL" id="RBIL01000002">
    <property type="protein sequence ID" value="RKQ87875.1"/>
    <property type="molecule type" value="Genomic_DNA"/>
</dbReference>
<dbReference type="AlphaFoldDB" id="A0A660L3I0"/>
<reference evidence="9 10" key="1">
    <citation type="submission" date="2018-10" db="EMBL/GenBank/DDBJ databases">
        <title>Genomic Encyclopedia of Archaeal and Bacterial Type Strains, Phase II (KMG-II): from individual species to whole genera.</title>
        <authorList>
            <person name="Goeker M."/>
        </authorList>
    </citation>
    <scope>NUCLEOTIDE SEQUENCE [LARGE SCALE GENOMIC DNA]</scope>
    <source>
        <strain evidence="9 10">DSM 14954</strain>
    </source>
</reference>
<dbReference type="PANTHER" id="PTHR30353:SF15">
    <property type="entry name" value="INNER MEMBRANE PROTEIN YABI"/>
    <property type="match status" value="1"/>
</dbReference>
<comment type="subcellular location">
    <subcellularLocation>
        <location evidence="1 7">Cell membrane</location>
        <topology evidence="1 7">Multi-pass membrane protein</topology>
    </subcellularLocation>
</comment>
<feature type="transmembrane region" description="Helical" evidence="7">
    <location>
        <begin position="60"/>
        <end position="82"/>
    </location>
</feature>
<comment type="caution">
    <text evidence="9">The sequence shown here is derived from an EMBL/GenBank/DDBJ whole genome shotgun (WGS) entry which is preliminary data.</text>
</comment>
<evidence type="ECO:0000256" key="4">
    <source>
        <dbReference type="ARBA" id="ARBA00022692"/>
    </source>
</evidence>
<accession>A0A660L3I0</accession>
<evidence type="ECO:0000313" key="9">
    <source>
        <dbReference type="EMBL" id="RKQ87875.1"/>
    </source>
</evidence>
<keyword evidence="4 7" id="KW-0812">Transmembrane</keyword>
<dbReference type="Proteomes" id="UP000278962">
    <property type="component" value="Unassembled WGS sequence"/>
</dbReference>
<feature type="transmembrane region" description="Helical" evidence="7">
    <location>
        <begin position="21"/>
        <end position="40"/>
    </location>
</feature>
<dbReference type="PANTHER" id="PTHR30353">
    <property type="entry name" value="INNER MEMBRANE PROTEIN DEDA-RELATED"/>
    <property type="match status" value="1"/>
</dbReference>
<dbReference type="Pfam" id="PF09335">
    <property type="entry name" value="VTT_dom"/>
    <property type="match status" value="1"/>
</dbReference>
<feature type="domain" description="VTT" evidence="8">
    <location>
        <begin position="40"/>
        <end position="167"/>
    </location>
</feature>
<dbReference type="RefSeq" id="WP_170179501.1">
    <property type="nucleotide sequence ID" value="NZ_RBIL01000002.1"/>
</dbReference>
<feature type="transmembrane region" description="Helical" evidence="7">
    <location>
        <begin position="178"/>
        <end position="197"/>
    </location>
</feature>
<dbReference type="InterPro" id="IPR032816">
    <property type="entry name" value="VTT_dom"/>
</dbReference>
<evidence type="ECO:0000256" key="2">
    <source>
        <dbReference type="ARBA" id="ARBA00010792"/>
    </source>
</evidence>
<keyword evidence="6 7" id="KW-0472">Membrane</keyword>
<comment type="similarity">
    <text evidence="2 7">Belongs to the DedA family.</text>
</comment>
<evidence type="ECO:0000256" key="3">
    <source>
        <dbReference type="ARBA" id="ARBA00022475"/>
    </source>
</evidence>